<dbReference type="InterPro" id="IPR011042">
    <property type="entry name" value="6-blade_b-propeller_TolB-like"/>
</dbReference>
<dbReference type="STRING" id="228957.SAMN04488008_101154"/>
<accession>A0A1H7FIL5</accession>
<dbReference type="OrthoDB" id="1413558at2"/>
<dbReference type="Proteomes" id="UP000198990">
    <property type="component" value="Unassembled WGS sequence"/>
</dbReference>
<name>A0A1H7FIL5_9FLAO</name>
<proteinExistence type="predicted"/>
<evidence type="ECO:0000313" key="1">
    <source>
        <dbReference type="EMBL" id="SEK25861.1"/>
    </source>
</evidence>
<evidence type="ECO:0000313" key="2">
    <source>
        <dbReference type="Proteomes" id="UP000198990"/>
    </source>
</evidence>
<dbReference type="SUPFAM" id="SSF82171">
    <property type="entry name" value="DPP6 N-terminal domain-like"/>
    <property type="match status" value="1"/>
</dbReference>
<dbReference type="RefSeq" id="WP_091618770.1">
    <property type="nucleotide sequence ID" value="NZ_FNZN01000001.1"/>
</dbReference>
<reference evidence="2" key="1">
    <citation type="submission" date="2016-10" db="EMBL/GenBank/DDBJ databases">
        <authorList>
            <person name="Varghese N."/>
            <person name="Submissions S."/>
        </authorList>
    </citation>
    <scope>NUCLEOTIDE SEQUENCE [LARGE SCALE GENOMIC DNA]</scope>
    <source>
        <strain evidence="2">DSM 16471</strain>
    </source>
</reference>
<dbReference type="AlphaFoldDB" id="A0A1H7FIL5"/>
<gene>
    <name evidence="1" type="ORF">SAMN04488008_101154</name>
</gene>
<dbReference type="EMBL" id="FNZN01000001">
    <property type="protein sequence ID" value="SEK25861.1"/>
    <property type="molecule type" value="Genomic_DNA"/>
</dbReference>
<dbReference type="InterPro" id="IPR011659">
    <property type="entry name" value="WD40"/>
</dbReference>
<organism evidence="1 2">
    <name type="scientific">Maribacter orientalis</name>
    <dbReference type="NCBI Taxonomy" id="228957"/>
    <lineage>
        <taxon>Bacteria</taxon>
        <taxon>Pseudomonadati</taxon>
        <taxon>Bacteroidota</taxon>
        <taxon>Flavobacteriia</taxon>
        <taxon>Flavobacteriales</taxon>
        <taxon>Flavobacteriaceae</taxon>
        <taxon>Maribacter</taxon>
    </lineage>
</organism>
<sequence length="408" mass="45722">MNNSLKCTLLFACMATMGYGQDLAFNHSSTNFQERKITEVTKRAENYKKLKSLGYADKEIFEDLGNANFLTKKYENALYWYGKLMEISEDGSLTKSYQKRFDHAVTKLGKQVQNEIADENWTMLVKDDYKMTQTVIPNRITSNNRSKFLPWEKEETNDELASNLKSPSNTTGEYSQPVALTNGGNTAYFSKTTYRKPVTGIFSKRKEVHKIYKADKVAGEWKKITELPICPGDYSAKHPAVSPDGSRLFFASNMPGTFGEYDIYVATIQKNGSLGTAKNLGEKVNTAKNDLHPNPISNGTLVFASEGREGFGGLDVFMVEVGQRKVGLAVNMGNTINSSFDEYSVNLLQSNGSGYVVSNRMAKGKSAQNVAFNLNDKPINDKNRDDRFLEAFNSERHTQYSSSVFEDE</sequence>
<dbReference type="Pfam" id="PF07676">
    <property type="entry name" value="PD40"/>
    <property type="match status" value="1"/>
</dbReference>
<dbReference type="Gene3D" id="2.120.10.30">
    <property type="entry name" value="TolB, C-terminal domain"/>
    <property type="match status" value="1"/>
</dbReference>
<protein>
    <submittedName>
        <fullName evidence="1">WD40-like Beta Propeller Repeat</fullName>
    </submittedName>
</protein>
<keyword evidence="2" id="KW-1185">Reference proteome</keyword>